<evidence type="ECO:0008006" key="3">
    <source>
        <dbReference type="Google" id="ProtNLM"/>
    </source>
</evidence>
<reference evidence="1 2" key="1">
    <citation type="submission" date="2016-10" db="EMBL/GenBank/DDBJ databases">
        <authorList>
            <person name="de Groot N.N."/>
        </authorList>
    </citation>
    <scope>NUCLEOTIDE SEQUENCE [LARGE SCALE GENOMIC DNA]</scope>
    <source>
        <strain evidence="1 2">CGMCC 4.6945</strain>
    </source>
</reference>
<name>A0A1I0ZRN4_9CELL</name>
<dbReference type="EMBL" id="FOKA01000012">
    <property type="protein sequence ID" value="SFB28022.1"/>
    <property type="molecule type" value="Genomic_DNA"/>
</dbReference>
<protein>
    <recommendedName>
        <fullName evidence="3">DUF1684 domain-containing protein</fullName>
    </recommendedName>
</protein>
<dbReference type="InterPro" id="IPR012467">
    <property type="entry name" value="DUF1684"/>
</dbReference>
<accession>A0A1I0ZRN4</accession>
<evidence type="ECO:0000313" key="2">
    <source>
        <dbReference type="Proteomes" id="UP000199012"/>
    </source>
</evidence>
<sequence>MWHGRRVKLVDATAALAPAAVPAAATVLDVVDWRRRTAALYAAVREQAAQDPAAAHARWVAGRDALLASHPASPVLPDDRAGFTGVPVAPYDPAFRFVVALEPGAPQHRDVATGTDGVVPFERIGTVRLGDLGTLDVWALRTYGGGVFLPLLDATCGLPDPADAPGTAAYGGGRYVLDTIKGADLGGAPDALVVDLNFAYNPSCAYDPAWACPLPGEGNTLAAPVPVGERAPAAHA</sequence>
<proteinExistence type="predicted"/>
<organism evidence="1 2">
    <name type="scientific">Cellulomonas marina</name>
    <dbReference type="NCBI Taxonomy" id="988821"/>
    <lineage>
        <taxon>Bacteria</taxon>
        <taxon>Bacillati</taxon>
        <taxon>Actinomycetota</taxon>
        <taxon>Actinomycetes</taxon>
        <taxon>Micrococcales</taxon>
        <taxon>Cellulomonadaceae</taxon>
        <taxon>Cellulomonas</taxon>
    </lineage>
</organism>
<gene>
    <name evidence="1" type="ORF">SAMN05421867_11269</name>
</gene>
<dbReference type="PANTHER" id="PTHR41913:SF1">
    <property type="entry name" value="DUF1684 DOMAIN-CONTAINING PROTEIN"/>
    <property type="match status" value="1"/>
</dbReference>
<dbReference type="PANTHER" id="PTHR41913">
    <property type="entry name" value="DUF1684 DOMAIN-CONTAINING PROTEIN"/>
    <property type="match status" value="1"/>
</dbReference>
<keyword evidence="2" id="KW-1185">Reference proteome</keyword>
<dbReference type="Proteomes" id="UP000199012">
    <property type="component" value="Unassembled WGS sequence"/>
</dbReference>
<dbReference type="Pfam" id="PF07920">
    <property type="entry name" value="DUF1684"/>
    <property type="match status" value="1"/>
</dbReference>
<dbReference type="AlphaFoldDB" id="A0A1I0ZRN4"/>
<evidence type="ECO:0000313" key="1">
    <source>
        <dbReference type="EMBL" id="SFB28022.1"/>
    </source>
</evidence>